<evidence type="ECO:0000256" key="1">
    <source>
        <dbReference type="ARBA" id="ARBA00022679"/>
    </source>
</evidence>
<sequence length="148" mass="17178">MSAIIRPIRTTDRSQWDTLWQGYLSFYEHELSSEQTELTWNRLIDEDFEMHGLVVELDGELVGLAHVSFTHSSWAQNRDLYLEDLFVSPTVRGQGFGKALILALDEVAREEGARKVWWETHKDNAVARRLYDSVAELSEFVKYTRAVD</sequence>
<dbReference type="Pfam" id="PF00583">
    <property type="entry name" value="Acetyltransf_1"/>
    <property type="match status" value="1"/>
</dbReference>
<dbReference type="InterPro" id="IPR000182">
    <property type="entry name" value="GNAT_dom"/>
</dbReference>
<dbReference type="InterPro" id="IPR016181">
    <property type="entry name" value="Acyl_CoA_acyltransferase"/>
</dbReference>
<evidence type="ECO:0000313" key="4">
    <source>
        <dbReference type="EMBL" id="CAB4632350.1"/>
    </source>
</evidence>
<dbReference type="CDD" id="cd04301">
    <property type="entry name" value="NAT_SF"/>
    <property type="match status" value="1"/>
</dbReference>
<dbReference type="EMBL" id="CAEZVN010000047">
    <property type="protein sequence ID" value="CAB4632350.1"/>
    <property type="molecule type" value="Genomic_DNA"/>
</dbReference>
<dbReference type="PANTHER" id="PTHR43877">
    <property type="entry name" value="AMINOALKYLPHOSPHONATE N-ACETYLTRANSFERASE-RELATED-RELATED"/>
    <property type="match status" value="1"/>
</dbReference>
<dbReference type="PROSITE" id="PS51186">
    <property type="entry name" value="GNAT"/>
    <property type="match status" value="1"/>
</dbReference>
<dbReference type="SUPFAM" id="SSF55729">
    <property type="entry name" value="Acyl-CoA N-acyltransferases (Nat)"/>
    <property type="match status" value="1"/>
</dbReference>
<dbReference type="InterPro" id="IPR050832">
    <property type="entry name" value="Bact_Acetyltransf"/>
</dbReference>
<proteinExistence type="predicted"/>
<keyword evidence="2" id="KW-0012">Acyltransferase</keyword>
<dbReference type="AlphaFoldDB" id="A0A6J6J6A2"/>
<evidence type="ECO:0000259" key="3">
    <source>
        <dbReference type="PROSITE" id="PS51186"/>
    </source>
</evidence>
<accession>A0A6J6J6A2</accession>
<name>A0A6J6J6A2_9ZZZZ</name>
<feature type="domain" description="N-acetyltransferase" evidence="3">
    <location>
        <begin position="3"/>
        <end position="148"/>
    </location>
</feature>
<reference evidence="4" key="1">
    <citation type="submission" date="2020-05" db="EMBL/GenBank/DDBJ databases">
        <authorList>
            <person name="Chiriac C."/>
            <person name="Salcher M."/>
            <person name="Ghai R."/>
            <person name="Kavagutti S V."/>
        </authorList>
    </citation>
    <scope>NUCLEOTIDE SEQUENCE</scope>
</reference>
<keyword evidence="1" id="KW-0808">Transferase</keyword>
<dbReference type="GO" id="GO:0016747">
    <property type="term" value="F:acyltransferase activity, transferring groups other than amino-acyl groups"/>
    <property type="evidence" value="ECO:0007669"/>
    <property type="project" value="InterPro"/>
</dbReference>
<dbReference type="Gene3D" id="3.40.630.30">
    <property type="match status" value="1"/>
</dbReference>
<gene>
    <name evidence="4" type="ORF">UFOPK2001_00613</name>
</gene>
<organism evidence="4">
    <name type="scientific">freshwater metagenome</name>
    <dbReference type="NCBI Taxonomy" id="449393"/>
    <lineage>
        <taxon>unclassified sequences</taxon>
        <taxon>metagenomes</taxon>
        <taxon>ecological metagenomes</taxon>
    </lineage>
</organism>
<evidence type="ECO:0000256" key="2">
    <source>
        <dbReference type="ARBA" id="ARBA00023315"/>
    </source>
</evidence>
<protein>
    <submittedName>
        <fullName evidence="4">Unannotated protein</fullName>
    </submittedName>
</protein>